<reference evidence="6 7" key="1">
    <citation type="submission" date="2017-05" db="EMBL/GenBank/DDBJ databases">
        <title>Genome Analysis of Maritalea myrionectae HL2708#5.</title>
        <authorList>
            <consortium name="Cotde Inc.-PKNU"/>
            <person name="Jang D."/>
            <person name="Oh H.-M."/>
        </authorList>
    </citation>
    <scope>NUCLEOTIDE SEQUENCE [LARGE SCALE GENOMIC DNA]</scope>
    <source>
        <strain evidence="6 7">HL2708#5</strain>
    </source>
</reference>
<dbReference type="Proteomes" id="UP000258927">
    <property type="component" value="Chromosome"/>
</dbReference>
<evidence type="ECO:0000256" key="4">
    <source>
        <dbReference type="PROSITE-ProRule" id="PRU00433"/>
    </source>
</evidence>
<proteinExistence type="predicted"/>
<dbReference type="InterPro" id="IPR051459">
    <property type="entry name" value="Cytochrome_c-type_DH"/>
</dbReference>
<dbReference type="Gene3D" id="1.10.760.10">
    <property type="entry name" value="Cytochrome c-like domain"/>
    <property type="match status" value="1"/>
</dbReference>
<dbReference type="PANTHER" id="PTHR35008:SF8">
    <property type="entry name" value="ALCOHOL DEHYDROGENASE CYTOCHROME C SUBUNIT"/>
    <property type="match status" value="1"/>
</dbReference>
<dbReference type="SUPFAM" id="SSF46626">
    <property type="entry name" value="Cytochrome c"/>
    <property type="match status" value="2"/>
</dbReference>
<gene>
    <name evidence="6" type="ORF">MXMO3_00995</name>
</gene>
<organism evidence="6 7">
    <name type="scientific">Maritalea myrionectae</name>
    <dbReference type="NCBI Taxonomy" id="454601"/>
    <lineage>
        <taxon>Bacteria</taxon>
        <taxon>Pseudomonadati</taxon>
        <taxon>Pseudomonadota</taxon>
        <taxon>Alphaproteobacteria</taxon>
        <taxon>Hyphomicrobiales</taxon>
        <taxon>Devosiaceae</taxon>
        <taxon>Maritalea</taxon>
    </lineage>
</organism>
<evidence type="ECO:0000259" key="5">
    <source>
        <dbReference type="PROSITE" id="PS51007"/>
    </source>
</evidence>
<dbReference type="GO" id="GO:0046872">
    <property type="term" value="F:metal ion binding"/>
    <property type="evidence" value="ECO:0007669"/>
    <property type="project" value="UniProtKB-KW"/>
</dbReference>
<dbReference type="GO" id="GO:0009055">
    <property type="term" value="F:electron transfer activity"/>
    <property type="evidence" value="ECO:0007669"/>
    <property type="project" value="InterPro"/>
</dbReference>
<keyword evidence="3 4" id="KW-0408">Iron</keyword>
<dbReference type="PROSITE" id="PS51007">
    <property type="entry name" value="CYTC"/>
    <property type="match status" value="2"/>
</dbReference>
<dbReference type="KEGG" id="mmyr:MXMO3_00995"/>
<evidence type="ECO:0000256" key="3">
    <source>
        <dbReference type="ARBA" id="ARBA00023004"/>
    </source>
</evidence>
<feature type="domain" description="Cytochrome c" evidence="5">
    <location>
        <begin position="39"/>
        <end position="144"/>
    </location>
</feature>
<dbReference type="InterPro" id="IPR009056">
    <property type="entry name" value="Cyt_c-like_dom"/>
</dbReference>
<dbReference type="STRING" id="1122213.GCA_000423365_01800"/>
<evidence type="ECO:0000256" key="2">
    <source>
        <dbReference type="ARBA" id="ARBA00022723"/>
    </source>
</evidence>
<dbReference type="Pfam" id="PF00034">
    <property type="entry name" value="Cytochrom_C"/>
    <property type="match status" value="1"/>
</dbReference>
<dbReference type="AlphaFoldDB" id="A0A2R4MCA2"/>
<dbReference type="InterPro" id="IPR036909">
    <property type="entry name" value="Cyt_c-like_dom_sf"/>
</dbReference>
<evidence type="ECO:0000313" key="6">
    <source>
        <dbReference type="EMBL" id="AVX03526.1"/>
    </source>
</evidence>
<dbReference type="GO" id="GO:0020037">
    <property type="term" value="F:heme binding"/>
    <property type="evidence" value="ECO:0007669"/>
    <property type="project" value="InterPro"/>
</dbReference>
<sequence>MANRLIALLMGATAVAVASTIAIVFWPIGNPPELKQLEGNAKRGAYLARMSGCIACHTDGENGGAALAGGVELDTDFGTFYSPNLTQSAEHGLGEWTIDEFAKAVRQGVSPDGEPYYPSFPYPFYAKMPDQDIADLWAAFQTVPAVDEPSVPHAMKFPFNFRPGLKLWRAAFVDFSTFEPDETQSDIWNRGKYIVRGPAHCGACHTPRNFAGARKASFDLQGANKLPTGGKTPAIHATALKKKGWTQSALAYALKSGVKPDGDVFGGSMVEVVHDGTSFLAPKDLEAISIYLLGETDVATQ</sequence>
<keyword evidence="1 4" id="KW-0349">Heme</keyword>
<protein>
    <submittedName>
        <fullName evidence="6">Nicotinate dehydrogenase (Cytochrome)</fullName>
    </submittedName>
</protein>
<evidence type="ECO:0000256" key="1">
    <source>
        <dbReference type="ARBA" id="ARBA00022617"/>
    </source>
</evidence>
<name>A0A2R4MCA2_9HYPH</name>
<dbReference type="RefSeq" id="WP_211198799.1">
    <property type="nucleotide sequence ID" value="NZ_CP021330.1"/>
</dbReference>
<evidence type="ECO:0000313" key="7">
    <source>
        <dbReference type="Proteomes" id="UP000258927"/>
    </source>
</evidence>
<keyword evidence="2 4" id="KW-0479">Metal-binding</keyword>
<keyword evidence="7" id="KW-1185">Reference proteome</keyword>
<dbReference type="PANTHER" id="PTHR35008">
    <property type="entry name" value="BLL4482 PROTEIN-RELATED"/>
    <property type="match status" value="1"/>
</dbReference>
<feature type="domain" description="Cytochrome c" evidence="5">
    <location>
        <begin position="186"/>
        <end position="296"/>
    </location>
</feature>
<accession>A0A2R4MCA2</accession>
<dbReference type="EMBL" id="CP021330">
    <property type="protein sequence ID" value="AVX03526.1"/>
    <property type="molecule type" value="Genomic_DNA"/>
</dbReference>